<evidence type="ECO:0000256" key="3">
    <source>
        <dbReference type="ARBA" id="ARBA00022692"/>
    </source>
</evidence>
<evidence type="ECO:0000256" key="4">
    <source>
        <dbReference type="ARBA" id="ARBA00022989"/>
    </source>
</evidence>
<protein>
    <recommendedName>
        <fullName evidence="10">Tetraspanin</fullName>
    </recommendedName>
</protein>
<name>H3CB91_TETNG</name>
<evidence type="ECO:0000313" key="9">
    <source>
        <dbReference type="Proteomes" id="UP000007303"/>
    </source>
</evidence>
<reference evidence="9" key="1">
    <citation type="journal article" date="2004" name="Nature">
        <title>Genome duplication in the teleost fish Tetraodon nigroviridis reveals the early vertebrate proto-karyotype.</title>
        <authorList>
            <person name="Jaillon O."/>
            <person name="Aury J.-M."/>
            <person name="Brunet F."/>
            <person name="Petit J.-L."/>
            <person name="Stange-Thomann N."/>
            <person name="Mauceli E."/>
            <person name="Bouneau L."/>
            <person name="Fischer C."/>
            <person name="Ozouf-Costaz C."/>
            <person name="Bernot A."/>
            <person name="Nicaud S."/>
            <person name="Jaffe D."/>
            <person name="Fisher S."/>
            <person name="Lutfalla G."/>
            <person name="Dossat C."/>
            <person name="Segurens B."/>
            <person name="Dasilva C."/>
            <person name="Salanoubat M."/>
            <person name="Levy M."/>
            <person name="Boudet N."/>
            <person name="Castellano S."/>
            <person name="Anthouard V."/>
            <person name="Jubin C."/>
            <person name="Castelli V."/>
            <person name="Katinka M."/>
            <person name="Vacherie B."/>
            <person name="Biemont C."/>
            <person name="Skalli Z."/>
            <person name="Cattolico L."/>
            <person name="Poulain J."/>
            <person name="De Berardinis V."/>
            <person name="Cruaud C."/>
            <person name="Duprat S."/>
            <person name="Brottier P."/>
            <person name="Coutanceau J.-P."/>
            <person name="Gouzy J."/>
            <person name="Parra G."/>
            <person name="Lardier G."/>
            <person name="Chapple C."/>
            <person name="McKernan K.J."/>
            <person name="McEwan P."/>
            <person name="Bosak S."/>
            <person name="Kellis M."/>
            <person name="Volff J.-N."/>
            <person name="Guigo R."/>
            <person name="Zody M.C."/>
            <person name="Mesirov J."/>
            <person name="Lindblad-Toh K."/>
            <person name="Birren B."/>
            <person name="Nusbaum C."/>
            <person name="Kahn D."/>
            <person name="Robinson-Rechavi M."/>
            <person name="Laudet V."/>
            <person name="Schachter V."/>
            <person name="Quetier F."/>
            <person name="Saurin W."/>
            <person name="Scarpelli C."/>
            <person name="Wincker P."/>
            <person name="Lander E.S."/>
            <person name="Weissenbach J."/>
            <person name="Roest Crollius H."/>
        </authorList>
    </citation>
    <scope>NUCLEOTIDE SEQUENCE [LARGE SCALE GENOMIC DNA]</scope>
</reference>
<comment type="subcellular location">
    <subcellularLocation>
        <location evidence="1">Membrane</location>
        <topology evidence="1">Multi-pass membrane protein</topology>
    </subcellularLocation>
</comment>
<dbReference type="PIRSF" id="PIRSF002419">
    <property type="entry name" value="Tetraspanin"/>
    <property type="match status" value="1"/>
</dbReference>
<keyword evidence="5 7" id="KW-0472">Membrane</keyword>
<dbReference type="OMA" id="IFACSAW"/>
<dbReference type="GO" id="GO:0005886">
    <property type="term" value="C:plasma membrane"/>
    <property type="evidence" value="ECO:0007669"/>
    <property type="project" value="TreeGrafter"/>
</dbReference>
<evidence type="ECO:0008006" key="10">
    <source>
        <dbReference type="Google" id="ProtNLM"/>
    </source>
</evidence>
<feature type="region of interest" description="Disordered" evidence="6">
    <location>
        <begin position="231"/>
        <end position="257"/>
    </location>
</feature>
<dbReference type="InterPro" id="IPR018499">
    <property type="entry name" value="Tetraspanin/Peripherin"/>
</dbReference>
<sequence>MKTEVSIQLLKFCFQVFNCILLVLGVSVLSCSLWILFSPGNLLNVLPSDEVGVVGLGLLLIGGSVLLVSLVGCIGAHGEKVLLLMVYLGLLIVLVLGQLFVVLLLVIHRDQIGRSLDGTVDHLIRRYGPDGTGVLHLLDGVQKHSVSPWCSNASSPQPLIGRGDGLYQQGCESSIGDWLKQNVLTIAGMSFVLILIQVVQAVVTARLWRAVGRRAALTGCSFLEDSDQVHLGSTPQEDVGEGLSHEGYAVQPASRSP</sequence>
<dbReference type="InParanoid" id="H3CB91"/>
<comment type="similarity">
    <text evidence="2">Belongs to the tetraspanin (TM4SF) family.</text>
</comment>
<dbReference type="InterPro" id="IPR018503">
    <property type="entry name" value="Tetraspanin_CS"/>
</dbReference>
<dbReference type="PROSITE" id="PS51257">
    <property type="entry name" value="PROKAR_LIPOPROTEIN"/>
    <property type="match status" value="1"/>
</dbReference>
<dbReference type="PANTHER" id="PTHR19282">
    <property type="entry name" value="TETRASPANIN"/>
    <property type="match status" value="1"/>
</dbReference>
<organism evidence="8 9">
    <name type="scientific">Tetraodon nigroviridis</name>
    <name type="common">Spotted green pufferfish</name>
    <name type="synonym">Chelonodon nigroviridis</name>
    <dbReference type="NCBI Taxonomy" id="99883"/>
    <lineage>
        <taxon>Eukaryota</taxon>
        <taxon>Metazoa</taxon>
        <taxon>Chordata</taxon>
        <taxon>Craniata</taxon>
        <taxon>Vertebrata</taxon>
        <taxon>Euteleostomi</taxon>
        <taxon>Actinopterygii</taxon>
        <taxon>Neopterygii</taxon>
        <taxon>Teleostei</taxon>
        <taxon>Neoteleostei</taxon>
        <taxon>Acanthomorphata</taxon>
        <taxon>Eupercaria</taxon>
        <taxon>Tetraodontiformes</taxon>
        <taxon>Tetradontoidea</taxon>
        <taxon>Tetraodontidae</taxon>
        <taxon>Tetraodon</taxon>
    </lineage>
</organism>
<reference evidence="8" key="2">
    <citation type="submission" date="2025-08" db="UniProtKB">
        <authorList>
            <consortium name="Ensembl"/>
        </authorList>
    </citation>
    <scope>IDENTIFICATION</scope>
</reference>
<feature type="transmembrane region" description="Helical" evidence="7">
    <location>
        <begin position="183"/>
        <end position="205"/>
    </location>
</feature>
<dbReference type="PANTHER" id="PTHR19282:SF544">
    <property type="entry name" value="TETRASPANIN"/>
    <property type="match status" value="1"/>
</dbReference>
<dbReference type="Pfam" id="PF00335">
    <property type="entry name" value="Tetraspanin"/>
    <property type="match status" value="1"/>
</dbReference>
<dbReference type="GeneTree" id="ENSGT00940000167105"/>
<keyword evidence="3 7" id="KW-0812">Transmembrane</keyword>
<feature type="transmembrane region" description="Helical" evidence="7">
    <location>
        <begin position="81"/>
        <end position="107"/>
    </location>
</feature>
<feature type="transmembrane region" description="Helical" evidence="7">
    <location>
        <begin position="52"/>
        <end position="74"/>
    </location>
</feature>
<evidence type="ECO:0000256" key="5">
    <source>
        <dbReference type="ARBA" id="ARBA00023136"/>
    </source>
</evidence>
<feature type="transmembrane region" description="Helical" evidence="7">
    <location>
        <begin position="12"/>
        <end position="37"/>
    </location>
</feature>
<dbReference type="Proteomes" id="UP000007303">
    <property type="component" value="Unassembled WGS sequence"/>
</dbReference>
<dbReference type="AlphaFoldDB" id="H3CB91"/>
<dbReference type="HOGENOM" id="CLU_1081704_0_0_1"/>
<dbReference type="Ensembl" id="ENSTNIT00000005660.1">
    <property type="protein sequence ID" value="ENSTNIP00000005513.1"/>
    <property type="gene ID" value="ENSTNIG00000002945.1"/>
</dbReference>
<evidence type="ECO:0000256" key="1">
    <source>
        <dbReference type="ARBA" id="ARBA00004141"/>
    </source>
</evidence>
<dbReference type="InterPro" id="IPR000301">
    <property type="entry name" value="Tetraspanin_animals"/>
</dbReference>
<evidence type="ECO:0000256" key="2">
    <source>
        <dbReference type="ARBA" id="ARBA00006840"/>
    </source>
</evidence>
<accession>H3CB91</accession>
<evidence type="ECO:0000256" key="7">
    <source>
        <dbReference type="SAM" id="Phobius"/>
    </source>
</evidence>
<dbReference type="PRINTS" id="PR00259">
    <property type="entry name" value="TMFOUR"/>
</dbReference>
<keyword evidence="9" id="KW-1185">Reference proteome</keyword>
<proteinExistence type="inferred from homology"/>
<evidence type="ECO:0000313" key="8">
    <source>
        <dbReference type="Ensembl" id="ENSTNIP00000005513.1"/>
    </source>
</evidence>
<evidence type="ECO:0000256" key="6">
    <source>
        <dbReference type="SAM" id="MobiDB-lite"/>
    </source>
</evidence>
<reference evidence="8" key="3">
    <citation type="submission" date="2025-09" db="UniProtKB">
        <authorList>
            <consortium name="Ensembl"/>
        </authorList>
    </citation>
    <scope>IDENTIFICATION</scope>
</reference>
<keyword evidence="4 7" id="KW-1133">Transmembrane helix</keyword>
<dbReference type="PROSITE" id="PS00421">
    <property type="entry name" value="TM4_1"/>
    <property type="match status" value="1"/>
</dbReference>